<dbReference type="AlphaFoldDB" id="A0A369Q0X3"/>
<comment type="caution">
    <text evidence="2">The sequence shown here is derived from an EMBL/GenBank/DDBJ whole genome shotgun (WGS) entry which is preliminary data.</text>
</comment>
<gene>
    <name evidence="2" type="ORF">DU508_07955</name>
</gene>
<keyword evidence="1" id="KW-0732">Signal</keyword>
<dbReference type="Proteomes" id="UP000253961">
    <property type="component" value="Unassembled WGS sequence"/>
</dbReference>
<proteinExistence type="predicted"/>
<evidence type="ECO:0000313" key="3">
    <source>
        <dbReference type="Proteomes" id="UP000253961"/>
    </source>
</evidence>
<protein>
    <submittedName>
        <fullName evidence="2">Uncharacterized protein</fullName>
    </submittedName>
</protein>
<dbReference type="PROSITE" id="PS51257">
    <property type="entry name" value="PROKAR_LIPOPROTEIN"/>
    <property type="match status" value="1"/>
</dbReference>
<feature type="signal peptide" evidence="1">
    <location>
        <begin position="1"/>
        <end position="19"/>
    </location>
</feature>
<name>A0A369Q0X3_9SPHI</name>
<keyword evidence="3" id="KW-1185">Reference proteome</keyword>
<dbReference type="OrthoDB" id="747063at2"/>
<reference evidence="2 3" key="1">
    <citation type="submission" date="2018-07" db="EMBL/GenBank/DDBJ databases">
        <title>Pedobacter sp. nov., isolated from soil.</title>
        <authorList>
            <person name="Zhou L.Y."/>
            <person name="Du Z.J."/>
        </authorList>
    </citation>
    <scope>NUCLEOTIDE SEQUENCE [LARGE SCALE GENOMIC DNA]</scope>
    <source>
        <strain evidence="2 3">JDX94</strain>
    </source>
</reference>
<organism evidence="2 3">
    <name type="scientific">Pedobacter chinensis</name>
    <dbReference type="NCBI Taxonomy" id="2282421"/>
    <lineage>
        <taxon>Bacteria</taxon>
        <taxon>Pseudomonadati</taxon>
        <taxon>Bacteroidota</taxon>
        <taxon>Sphingobacteriia</taxon>
        <taxon>Sphingobacteriales</taxon>
        <taxon>Sphingobacteriaceae</taxon>
        <taxon>Pedobacter</taxon>
    </lineage>
</organism>
<dbReference type="EMBL" id="QPKV01000003">
    <property type="protein sequence ID" value="RDC57115.1"/>
    <property type="molecule type" value="Genomic_DNA"/>
</dbReference>
<feature type="chain" id="PRO_5017059865" evidence="1">
    <location>
        <begin position="20"/>
        <end position="278"/>
    </location>
</feature>
<evidence type="ECO:0000256" key="1">
    <source>
        <dbReference type="SAM" id="SignalP"/>
    </source>
</evidence>
<sequence>MNKHALLLAIASILFFACSKTNENPQSPTVIPKKIDRIFISPEYLLQSKSSEVYIGIRYFKDYSDKDNITVTLNGQSGTQLSETSDQNEGNNLLFRFNATNQTGDFKVKCIVKNDQNSLEKELTLRIVNDFSIKTVWNGLDKSYSSSFASYADRLKTTGYTLRAITNSSTQVQFGSYFDNLGNLNQYISKFFIPALPGKYTLIYNDLGLEQIKILNGEPSVDQSFVITKFYADLTANYGNYLSQTTTANGKVTIFKNENYVLTVTETPASVSTIITKS</sequence>
<accession>A0A369Q0X3</accession>
<evidence type="ECO:0000313" key="2">
    <source>
        <dbReference type="EMBL" id="RDC57115.1"/>
    </source>
</evidence>
<dbReference type="RefSeq" id="WP_115402293.1">
    <property type="nucleotide sequence ID" value="NZ_QPKV01000003.1"/>
</dbReference>